<organism evidence="3 4">
    <name type="scientific">Aspergillus saccharolyticus JOP 1030-1</name>
    <dbReference type="NCBI Taxonomy" id="1450539"/>
    <lineage>
        <taxon>Eukaryota</taxon>
        <taxon>Fungi</taxon>
        <taxon>Dikarya</taxon>
        <taxon>Ascomycota</taxon>
        <taxon>Pezizomycotina</taxon>
        <taxon>Eurotiomycetes</taxon>
        <taxon>Eurotiomycetidae</taxon>
        <taxon>Eurotiales</taxon>
        <taxon>Aspergillaceae</taxon>
        <taxon>Aspergillus</taxon>
        <taxon>Aspergillus subgen. Circumdati</taxon>
    </lineage>
</organism>
<feature type="compositionally biased region" description="Polar residues" evidence="1">
    <location>
        <begin position="53"/>
        <end position="67"/>
    </location>
</feature>
<dbReference type="PROSITE" id="PS00973">
    <property type="entry name" value="USP_2"/>
    <property type="match status" value="1"/>
</dbReference>
<feature type="compositionally biased region" description="Low complexity" evidence="1">
    <location>
        <begin position="128"/>
        <end position="141"/>
    </location>
</feature>
<dbReference type="InterPro" id="IPR001394">
    <property type="entry name" value="Peptidase_C19_UCH"/>
</dbReference>
<feature type="compositionally biased region" description="Low complexity" evidence="1">
    <location>
        <begin position="8"/>
        <end position="21"/>
    </location>
</feature>
<dbReference type="CDD" id="cd02659">
    <property type="entry name" value="peptidase_C19C"/>
    <property type="match status" value="1"/>
</dbReference>
<dbReference type="GO" id="GO:0005634">
    <property type="term" value="C:nucleus"/>
    <property type="evidence" value="ECO:0007669"/>
    <property type="project" value="TreeGrafter"/>
</dbReference>
<dbReference type="OrthoDB" id="420187at2759"/>
<feature type="compositionally biased region" description="Polar residues" evidence="1">
    <location>
        <begin position="104"/>
        <end position="114"/>
    </location>
</feature>
<feature type="compositionally biased region" description="Acidic residues" evidence="1">
    <location>
        <begin position="2495"/>
        <end position="2511"/>
    </location>
</feature>
<keyword evidence="4" id="KW-1185">Reference proteome</keyword>
<dbReference type="GeneID" id="37073039"/>
<evidence type="ECO:0000256" key="1">
    <source>
        <dbReference type="SAM" id="MobiDB-lite"/>
    </source>
</evidence>
<dbReference type="Pfam" id="PF12030">
    <property type="entry name" value="DUF3517"/>
    <property type="match status" value="1"/>
</dbReference>
<evidence type="ECO:0000313" key="3">
    <source>
        <dbReference type="EMBL" id="PYH45847.1"/>
    </source>
</evidence>
<sequence length="2527" mass="287181">MAAAPLESSSTPPDITSTDTTRPFGDSMEDNDPQSTRKRPRLDSGSGACESWTVPNDTSASQISNHITDAPATLGVEASPSSRPASRVTINVKSPISDIMAPTPSESPTKQAGPTSAVAPTDGTGVDAPAAISLSSSPAQSPEIEVADLEDMDQDPNMSSWKPLGEAMREPATPEVVQLHNQLSLIDTFPKLRPGTDSRESMEEISVVLEKGSELDTTIFNAVKAWLDEVANNLNQLTYAVLAEDRDAWEEVPSMIDGLLRRVQVLVPDQGELLWACLEEFFLNYAQLALHLLRIDTLRLNQAVKDPNVQPPELFSKGYLSSLGWILQINCIPFFRAMEKCYGIEVPNMVTRINDKLAAPSVDIVKRVSEFAACLTSLVTQWPYFAQPLISVLTIVNNLVESGIERRKYLVDDGLINSSIYCRTLKAVYPLIRAFDDHYQTHITKKSSWVSSETSDALLRALSHTYLNFCLWSPEWLDQIAEDLSIQIPVDLPPDVPSEARAYMVYYGWKFAVLKKHIMDGRMELRVHGMETMQFDLVTVYRQHIQHNPDGIDHPIVQYLVKFLRQSQMVEYIVGIDSHPQLISRSGNIIGFLIVTTTYTDADTDTIWKTVTESPDSRAVSEVLGMLSRTFHMHLSTSPTLLYLCSKLFDLPLSRFDTRMIDFCEQLLFAMREKHSEGYRHELTEQVDAIPLRLCVRLIRESAATNELSVDHKAQLQKFAASQISAFMDVGLSEFDKMETYEICVMDIAKMNEFTAGSIQALNALLANNDTQSVRKLAEDFNLTRLLVLELAQTVNNKQIDFADTFSWNGFLSRIQLLARIIDSVPETITADLSDILWHEVFMSKSLVQQARRVLWDRLCALTRCFVQANPFIERCLDEYLPKLSPTEDYSPEVLYFAKHAINYEIRFHPPPIAGENEVVVIPGMERIWNMILTALPGTIEADAISYAIEVYLDHSVINRSPRTAVEATHIALVDRCVEQLKSAASNLHSAHAENDRPMEESARTTMSESGVHPEELRFSRSLLFLRQFLQGLRSRPQYSPLQDSTSLDLPSKSVKGELISIRYQAFNGGTQTKVNALQIGDLSTAAELVDTLVRVTGFTKLNTIFGGQRIDLLEKSDTTLRDLKLGTGLLIVQRDPESREVALTGRRQSMTSVDSEVLKHFDDLYDLLGIEEHLAREIYDFLTVFPPQERVLQLVKSIDRTEDDMFPMDKPYYYLYSVHALSVCLREEALESSPNQDYVSHSIKVLVSALTRPAMSIAFDESSIKLMFATHLIECLLHALLVQPARASDVPLISDASALAQKILHCIDISRRLPSDRIPQASVFKLICHSFAVLTEGSVRDLNFWNAVKRFADFDALLVSLLLDESRQPIRKGIAENISVVCSPSSLRKKQSTPACTDTQDLLDASDFENPIRMDILATIWDALVKTFPKTLDHAPHSHEFFEVAYLVFRSVAEKSPQDLVFSQYLKQWSQIMLRHNTEEFVGRELVDNLILGFCRLLKTCLDLANNTATTIDTFDLAEELFDKYLFPDLSSPSDEPIVPQIPVMHTETRQELYSILGQLCLIDNNYAKLVDRLLDLIPQDYTYSNSWCFERFKLIRSPEGYAGLRNLSNTCYLNSLLTQLFMNVGFRDFMMRLELEDPETSQNLLDETKKLFAYMQETWTKSVDSQGFVDTIRTYDNESIDVTIQMDVDEFYNLLFDRWEAQILRSEDKKKFRSFYGGQLVQQIKSKECPHISERLEPFSAIQCEIKGKATLEESLQAYVEGEIMQGDNKYSCTSCDRHVDAVKRACLKDVPDNLIFHLKRFDFDMVTMMRSKINDEFKFPERIDMSPYNVEYLADQSTDLREDMFELVGVLVHSGNAESGHYYSFIRERPTADNRAHWVEFNDSDVSRFDHGKIPDQCFGGVNDSLGPSSIGQMRFQKNWNAYMLFYQRVSSMDSERMTYKPTRPQHSVQVQLPTPLANHITMENELFIRTYCLSDPYHSFFVRFMLSLLHESQDPRREERLKLDRQMITIALDTFEQLLTRTRDLSHLESFVDEIQRIISDVPRAAHRVMQWFMERPSAVRNLILKGPHPAVRNSTTKIIICALSKLQELHQKADKGSREQEKWLNRYSDAFESLINTLYDLWPALLTVGKAWDDYFELLLLLVSFGNDEAGIVINSGFLQKCLELVWIDHEDLKRLRRQYLAYCKLLEKGRRFSHRKMTDLLAALLTHLNLTVKPDADGRRRLLSDGKYTLTAIESGLVRPVGMKQELLVLQKILQQYSSPQACRKIVGVFIDAEPAAGLLNAICRTLEEGLRLSPAENCTPYLEATLVFCRQCPNKDRIAGLIEYVAKGIETINNSGGKEHLNFFTSVMASKNERIGLDETWFLTQLIDRIPDWAPTLLIYPERAVRNMTLEVLRQILFSAQEDMGESWEARQAEVAKQLVNASLERLRKLCQDGPETGIDTKILDCIRTVIDHCLTTYYDRSDEDQDSVRRTREFIATVEEVLAELPEEVASESDALSVEEWEDNSVMASDSEMGPIASP</sequence>
<name>A0A318ZGH7_9EURO</name>
<dbReference type="SUPFAM" id="SSF54001">
    <property type="entry name" value="Cysteine proteinases"/>
    <property type="match status" value="1"/>
</dbReference>
<dbReference type="PROSITE" id="PS50235">
    <property type="entry name" value="USP_3"/>
    <property type="match status" value="1"/>
</dbReference>
<feature type="region of interest" description="Disordered" evidence="1">
    <location>
        <begin position="2495"/>
        <end position="2527"/>
    </location>
</feature>
<evidence type="ECO:0000259" key="2">
    <source>
        <dbReference type="PROSITE" id="PS50235"/>
    </source>
</evidence>
<dbReference type="InterPro" id="IPR021905">
    <property type="entry name" value="DUF3517"/>
</dbReference>
<dbReference type="STRING" id="1450539.A0A318ZGH7"/>
<dbReference type="PANTHER" id="PTHR24006:SF827">
    <property type="entry name" value="UBIQUITIN CARBOXYL-TERMINAL HYDROLASE 34"/>
    <property type="match status" value="1"/>
</dbReference>
<dbReference type="GO" id="GO:0005829">
    <property type="term" value="C:cytosol"/>
    <property type="evidence" value="ECO:0007669"/>
    <property type="project" value="TreeGrafter"/>
</dbReference>
<dbReference type="EMBL" id="KZ821229">
    <property type="protein sequence ID" value="PYH45847.1"/>
    <property type="molecule type" value="Genomic_DNA"/>
</dbReference>
<dbReference type="Pfam" id="PF00443">
    <property type="entry name" value="UCH"/>
    <property type="match status" value="1"/>
</dbReference>
<dbReference type="InterPro" id="IPR018200">
    <property type="entry name" value="USP_CS"/>
</dbReference>
<dbReference type="GO" id="GO:0004843">
    <property type="term" value="F:cysteine-type deubiquitinase activity"/>
    <property type="evidence" value="ECO:0007669"/>
    <property type="project" value="InterPro"/>
</dbReference>
<dbReference type="Gene3D" id="3.90.70.10">
    <property type="entry name" value="Cysteine proteinases"/>
    <property type="match status" value="1"/>
</dbReference>
<gene>
    <name evidence="3" type="ORF">BP01DRAFT_295229</name>
</gene>
<dbReference type="RefSeq" id="XP_025431829.1">
    <property type="nucleotide sequence ID" value="XM_025571811.1"/>
</dbReference>
<dbReference type="FunFam" id="3.90.70.10:FF:000136">
    <property type="entry name" value="Ubiquitin C-terminal hydrolase, putative"/>
    <property type="match status" value="1"/>
</dbReference>
<feature type="domain" description="USP" evidence="2">
    <location>
        <begin position="1604"/>
        <end position="1933"/>
    </location>
</feature>
<dbReference type="Proteomes" id="UP000248349">
    <property type="component" value="Unassembled WGS sequence"/>
</dbReference>
<evidence type="ECO:0000313" key="4">
    <source>
        <dbReference type="Proteomes" id="UP000248349"/>
    </source>
</evidence>
<dbReference type="GO" id="GO:0016579">
    <property type="term" value="P:protein deubiquitination"/>
    <property type="evidence" value="ECO:0007669"/>
    <property type="project" value="InterPro"/>
</dbReference>
<dbReference type="InterPro" id="IPR038765">
    <property type="entry name" value="Papain-like_cys_pep_sf"/>
</dbReference>
<dbReference type="InterPro" id="IPR050164">
    <property type="entry name" value="Peptidase_C19"/>
</dbReference>
<proteinExistence type="predicted"/>
<keyword evidence="3" id="KW-0378">Hydrolase</keyword>
<feature type="region of interest" description="Disordered" evidence="1">
    <location>
        <begin position="1"/>
        <end position="141"/>
    </location>
</feature>
<reference evidence="3 4" key="1">
    <citation type="submission" date="2016-12" db="EMBL/GenBank/DDBJ databases">
        <title>The genomes of Aspergillus section Nigri reveals drivers in fungal speciation.</title>
        <authorList>
            <consortium name="DOE Joint Genome Institute"/>
            <person name="Vesth T.C."/>
            <person name="Nybo J."/>
            <person name="Theobald S."/>
            <person name="Brandl J."/>
            <person name="Frisvad J.C."/>
            <person name="Nielsen K.F."/>
            <person name="Lyhne E.K."/>
            <person name="Kogle M.E."/>
            <person name="Kuo A."/>
            <person name="Riley R."/>
            <person name="Clum A."/>
            <person name="Nolan M."/>
            <person name="Lipzen A."/>
            <person name="Salamov A."/>
            <person name="Henrissat B."/>
            <person name="Wiebenga A."/>
            <person name="De Vries R.P."/>
            <person name="Grigoriev I.V."/>
            <person name="Mortensen U.H."/>
            <person name="Andersen M.R."/>
            <person name="Baker S.E."/>
        </authorList>
    </citation>
    <scope>NUCLEOTIDE SEQUENCE [LARGE SCALE GENOMIC DNA]</scope>
    <source>
        <strain evidence="3 4">JOP 1030-1</strain>
    </source>
</reference>
<dbReference type="InterPro" id="IPR028889">
    <property type="entry name" value="USP"/>
</dbReference>
<accession>A0A318ZGH7</accession>
<protein>
    <submittedName>
        <fullName evidence="3">Ubiquitin hydrolase</fullName>
    </submittedName>
</protein>
<feature type="compositionally biased region" description="Polar residues" evidence="1">
    <location>
        <begin position="79"/>
        <end position="94"/>
    </location>
</feature>
<dbReference type="PANTHER" id="PTHR24006">
    <property type="entry name" value="UBIQUITIN CARBOXYL-TERMINAL HYDROLASE"/>
    <property type="match status" value="1"/>
</dbReference>